<gene>
    <name evidence="9" type="ORF">DNTS_010142</name>
</gene>
<dbReference type="EMBL" id="SRMA01026206">
    <property type="protein sequence ID" value="TRY86522.1"/>
    <property type="molecule type" value="Genomic_DNA"/>
</dbReference>
<keyword evidence="4" id="KW-0949">S-adenosyl-L-methionine</keyword>
<evidence type="ECO:0000313" key="10">
    <source>
        <dbReference type="Proteomes" id="UP000316079"/>
    </source>
</evidence>
<proteinExistence type="predicted"/>
<evidence type="ECO:0000256" key="1">
    <source>
        <dbReference type="ARBA" id="ARBA00004123"/>
    </source>
</evidence>
<evidence type="ECO:0000256" key="3">
    <source>
        <dbReference type="ARBA" id="ARBA00022679"/>
    </source>
</evidence>
<dbReference type="PROSITE" id="PS50280">
    <property type="entry name" value="SET"/>
    <property type="match status" value="1"/>
</dbReference>
<dbReference type="Pfam" id="PF00856">
    <property type="entry name" value="SET"/>
    <property type="match status" value="1"/>
</dbReference>
<evidence type="ECO:0000256" key="6">
    <source>
        <dbReference type="ARBA" id="ARBA00023242"/>
    </source>
</evidence>
<keyword evidence="5" id="KW-0156">Chromatin regulator</keyword>
<keyword evidence="3" id="KW-0808">Transferase</keyword>
<evidence type="ECO:0000256" key="5">
    <source>
        <dbReference type="ARBA" id="ARBA00022853"/>
    </source>
</evidence>
<feature type="compositionally biased region" description="Low complexity" evidence="7">
    <location>
        <begin position="329"/>
        <end position="357"/>
    </location>
</feature>
<dbReference type="GO" id="GO:0042800">
    <property type="term" value="F:histone H3K4 methyltransferase activity"/>
    <property type="evidence" value="ECO:0007669"/>
    <property type="project" value="InterPro"/>
</dbReference>
<evidence type="ECO:0000259" key="8">
    <source>
        <dbReference type="PROSITE" id="PS50280"/>
    </source>
</evidence>
<feature type="compositionally biased region" description="Basic and acidic residues" evidence="7">
    <location>
        <begin position="268"/>
        <end position="281"/>
    </location>
</feature>
<keyword evidence="10" id="KW-1185">Reference proteome</keyword>
<protein>
    <recommendedName>
        <fullName evidence="8">SET domain-containing protein</fullName>
    </recommendedName>
</protein>
<dbReference type="InterPro" id="IPR044570">
    <property type="entry name" value="Set1-like"/>
</dbReference>
<dbReference type="GO" id="GO:0032259">
    <property type="term" value="P:methylation"/>
    <property type="evidence" value="ECO:0007669"/>
    <property type="project" value="UniProtKB-KW"/>
</dbReference>
<accession>A0A553Q9B3</accession>
<dbReference type="InterPro" id="IPR024657">
    <property type="entry name" value="COMPASS_Set1_N-SET"/>
</dbReference>
<name>A0A553Q9B3_9TELE</name>
<feature type="region of interest" description="Disordered" evidence="7">
    <location>
        <begin position="526"/>
        <end position="574"/>
    </location>
</feature>
<dbReference type="GO" id="GO:0048188">
    <property type="term" value="C:Set1C/COMPASS complex"/>
    <property type="evidence" value="ECO:0007669"/>
    <property type="project" value="TreeGrafter"/>
</dbReference>
<dbReference type="SUPFAM" id="SSF82199">
    <property type="entry name" value="SET domain"/>
    <property type="match status" value="1"/>
</dbReference>
<feature type="non-terminal residue" evidence="9">
    <location>
        <position position="1"/>
    </location>
</feature>
<dbReference type="STRING" id="623744.A0A553Q9B3"/>
<feature type="domain" description="SET" evidence="8">
    <location>
        <begin position="845"/>
        <end position="934"/>
    </location>
</feature>
<sequence>TTNENLEASEQPSCIPVICSHRNSLPSSTRYPSLPPPDVPQNPCPPLLFPGYRLPASSCPLYPPPTNKQVVNLPSSFGPLPIPTRITKGHPSFLPPFPPPPFSFMTHHPSYPSISRISFIAPRAPPPMPRFDPSVPPPGYMPVKEFPYKDIVDGVLVVVATELRSIVKKDIERKMIEIVAFKAFDQWWNDKEQGAKRKDPLGQVFTDVKRKCCSPVPDSCEDEGPNKQTESVDVEEDEDKQASEESAVKRRHSRPLALESEEEDEEDNSGKDSSDESHVSDEGNDIAEECNDKMRDSWVINEEENHSDTDTISLRTSNSCASKSEGYNSLASSSSVWSASSPSVSDSPVSSRSAFDSFGDRSVESSNDQLHAQNLHEDRRGEEIIWISSDEEENEPQIYGSLQRTSQNWEEDFNPPVTPSAPDLVGMDVDNDFFDLDPFGTEEPEEELSVRVYMQGLKLPDPLRYTLQDPVKHCLTNKLKLPDPAMFFMDQEAELPSPPSPTYRGLSDGLETQYTTDSEDQRGYLETLEDPDNLRPLTPTGSLSNSDLEMELRPGFSPPAVEEVDLPHTPGRNLEMEDDYVFPPGPPTPLPPPLSPSGISELTDSPLYHRPPLFSLYPTFEESPKTPGRVNGQRAMLPETSLRTESPFFSGIPRTPGRDMCLSPPALNHTQRIVERWCCGHDDHHHNFGFPRRRERLVLHAIWTKGVNEEEIRHLKATYERLLKEGDNTDWLRWTRWIPHPHILKKTSPNDRTRRWLDGIRNHITGCARSEGFYLISKREKLRYHWNEHPAEEFIADTQGKSASAQIPPSSRSGSELRAEQRRLLSSLSCDSDLLKFNQLKFRKKRLRFGKSRIHDWGLFAEEPIASDEMIIEYVGQIIRQEIADIRERHYENEGIGSSYLFRVDDDTIIDATKCGNLARFINHSCNVHLNILY</sequence>
<dbReference type="PANTHER" id="PTHR45814">
    <property type="entry name" value="HISTONE-LYSINE N-METHYLTRANSFERASE SETD1"/>
    <property type="match status" value="1"/>
</dbReference>
<dbReference type="AlphaFoldDB" id="A0A553Q9B3"/>
<dbReference type="PANTHER" id="PTHR45814:SF1">
    <property type="entry name" value="HISTONE-LYSINE N-METHYLTRANSFERASE SETD1B"/>
    <property type="match status" value="1"/>
</dbReference>
<comment type="subcellular location">
    <subcellularLocation>
        <location evidence="1">Nucleus</location>
    </subcellularLocation>
</comment>
<dbReference type="Pfam" id="PF11764">
    <property type="entry name" value="N-SET"/>
    <property type="match status" value="1"/>
</dbReference>
<feature type="region of interest" description="Disordered" evidence="7">
    <location>
        <begin position="214"/>
        <end position="377"/>
    </location>
</feature>
<dbReference type="Gene3D" id="2.170.270.10">
    <property type="entry name" value="SET domain"/>
    <property type="match status" value="1"/>
</dbReference>
<dbReference type="InterPro" id="IPR046341">
    <property type="entry name" value="SET_dom_sf"/>
</dbReference>
<keyword evidence="2" id="KW-0489">Methyltransferase</keyword>
<dbReference type="OrthoDB" id="308383at2759"/>
<organism evidence="9 10">
    <name type="scientific">Danionella cerebrum</name>
    <dbReference type="NCBI Taxonomy" id="2873325"/>
    <lineage>
        <taxon>Eukaryota</taxon>
        <taxon>Metazoa</taxon>
        <taxon>Chordata</taxon>
        <taxon>Craniata</taxon>
        <taxon>Vertebrata</taxon>
        <taxon>Euteleostomi</taxon>
        <taxon>Actinopterygii</taxon>
        <taxon>Neopterygii</taxon>
        <taxon>Teleostei</taxon>
        <taxon>Ostariophysi</taxon>
        <taxon>Cypriniformes</taxon>
        <taxon>Danionidae</taxon>
        <taxon>Danioninae</taxon>
        <taxon>Danionella</taxon>
    </lineage>
</organism>
<dbReference type="Proteomes" id="UP000316079">
    <property type="component" value="Unassembled WGS sequence"/>
</dbReference>
<evidence type="ECO:0000256" key="7">
    <source>
        <dbReference type="SAM" id="MobiDB-lite"/>
    </source>
</evidence>
<evidence type="ECO:0000256" key="2">
    <source>
        <dbReference type="ARBA" id="ARBA00022603"/>
    </source>
</evidence>
<keyword evidence="6" id="KW-0539">Nucleus</keyword>
<dbReference type="InterPro" id="IPR001214">
    <property type="entry name" value="SET_dom"/>
</dbReference>
<feature type="compositionally biased region" description="Polar residues" evidence="7">
    <location>
        <begin position="310"/>
        <end position="327"/>
    </location>
</feature>
<reference evidence="9 10" key="1">
    <citation type="journal article" date="2019" name="Sci. Data">
        <title>Hybrid genome assembly and annotation of Danionella translucida.</title>
        <authorList>
            <person name="Kadobianskyi M."/>
            <person name="Schulze L."/>
            <person name="Schuelke M."/>
            <person name="Judkewitz B."/>
        </authorList>
    </citation>
    <scope>NUCLEOTIDE SEQUENCE [LARGE SCALE GENOMIC DNA]</scope>
    <source>
        <strain evidence="9 10">Bolton</strain>
    </source>
</reference>
<dbReference type="SMART" id="SM01291">
    <property type="entry name" value="N-SET"/>
    <property type="match status" value="1"/>
</dbReference>
<evidence type="ECO:0000313" key="9">
    <source>
        <dbReference type="EMBL" id="TRY86522.1"/>
    </source>
</evidence>
<evidence type="ECO:0000256" key="4">
    <source>
        <dbReference type="ARBA" id="ARBA00022691"/>
    </source>
</evidence>
<comment type="caution">
    <text evidence="9">The sequence shown here is derived from an EMBL/GenBank/DDBJ whole genome shotgun (WGS) entry which is preliminary data.</text>
</comment>